<protein>
    <submittedName>
        <fullName evidence="3">ROK family transcriptional regulator</fullName>
    </submittedName>
</protein>
<dbReference type="RefSeq" id="WP_077132161.1">
    <property type="nucleotide sequence ID" value="NZ_CP014263.1"/>
</dbReference>
<dbReference type="InterPro" id="IPR000835">
    <property type="entry name" value="HTH_MarR-typ"/>
</dbReference>
<name>A0A1P9WZC9_9BACT</name>
<feature type="domain" description="HTH marR-type" evidence="2">
    <location>
        <begin position="29"/>
        <end position="69"/>
    </location>
</feature>
<dbReference type="Proteomes" id="UP000187941">
    <property type="component" value="Chromosome"/>
</dbReference>
<dbReference type="SUPFAM" id="SSF53067">
    <property type="entry name" value="Actin-like ATPase domain"/>
    <property type="match status" value="1"/>
</dbReference>
<dbReference type="Pfam" id="PF00480">
    <property type="entry name" value="ROK"/>
    <property type="match status" value="1"/>
</dbReference>
<accession>A0A1P9WZC9</accession>
<dbReference type="InterPro" id="IPR043129">
    <property type="entry name" value="ATPase_NBD"/>
</dbReference>
<dbReference type="Gene3D" id="3.30.420.40">
    <property type="match status" value="2"/>
</dbReference>
<reference evidence="3 4" key="1">
    <citation type="submission" date="2016-01" db="EMBL/GenBank/DDBJ databases">
        <authorList>
            <person name="Oliw E.H."/>
        </authorList>
    </citation>
    <scope>NUCLEOTIDE SEQUENCE [LARGE SCALE GENOMIC DNA]</scope>
    <source>
        <strain evidence="3 4">DY10</strain>
    </source>
</reference>
<evidence type="ECO:0000256" key="1">
    <source>
        <dbReference type="ARBA" id="ARBA00006479"/>
    </source>
</evidence>
<sequence length="410" mass="44058">MLAPTAQDDTIDTKWSVVAYKKNQKVRKALLHLYQEGPCTLAKLAEVLHTSIPSATNIIDQLVAEGWVNTFGTVSGNNGRRPVLFSLNPVGHYVLVVDGNTHGTRLSVVNLAREVIVERSDDTVLEDSPDFSNFLVSFVTDTLAQSGIAKSDIIGIGLSLPGLIDSRNGLNLSYPNLGEAGQSLTAWLERQWELPVFMLNDTKATVLGEHRFGSGQGKQHVLAINIDWGVGLGIISNGEVFQGASGFAGELGHIQADPDGELCYCGKIGCLDTLTSASSLVRRVQQGVMAGKATKLAMYSHDPGQITINHVVEAASQGDAFTIDLLHETGYRLGKGLAIAITLFNPEIIIVDGVLAEASLFITNSIQQAINKYCLSGFRNDLTLEVTKLDGAAKWLGTHAYVIENLFANT</sequence>
<dbReference type="SUPFAM" id="SSF46785">
    <property type="entry name" value="Winged helix' DNA-binding domain"/>
    <property type="match status" value="1"/>
</dbReference>
<evidence type="ECO:0000313" key="4">
    <source>
        <dbReference type="Proteomes" id="UP000187941"/>
    </source>
</evidence>
<dbReference type="Pfam" id="PF01047">
    <property type="entry name" value="MarR"/>
    <property type="match status" value="1"/>
</dbReference>
<evidence type="ECO:0000259" key="2">
    <source>
        <dbReference type="Pfam" id="PF01047"/>
    </source>
</evidence>
<dbReference type="PANTHER" id="PTHR18964:SF149">
    <property type="entry name" value="BIFUNCTIONAL UDP-N-ACETYLGLUCOSAMINE 2-EPIMERASE_N-ACETYLMANNOSAMINE KINASE"/>
    <property type="match status" value="1"/>
</dbReference>
<dbReference type="PANTHER" id="PTHR18964">
    <property type="entry name" value="ROK (REPRESSOR, ORF, KINASE) FAMILY"/>
    <property type="match status" value="1"/>
</dbReference>
<dbReference type="InterPro" id="IPR000600">
    <property type="entry name" value="ROK"/>
</dbReference>
<dbReference type="AlphaFoldDB" id="A0A1P9WZC9"/>
<evidence type="ECO:0000313" key="3">
    <source>
        <dbReference type="EMBL" id="AQG80730.1"/>
    </source>
</evidence>
<dbReference type="InterPro" id="IPR049874">
    <property type="entry name" value="ROK_cs"/>
</dbReference>
<dbReference type="KEGG" id="smon:AWR27_16220"/>
<dbReference type="Gene3D" id="1.10.10.10">
    <property type="entry name" value="Winged helix-like DNA-binding domain superfamily/Winged helix DNA-binding domain"/>
    <property type="match status" value="1"/>
</dbReference>
<proteinExistence type="inferred from homology"/>
<dbReference type="InterPro" id="IPR036390">
    <property type="entry name" value="WH_DNA-bd_sf"/>
</dbReference>
<dbReference type="InterPro" id="IPR036388">
    <property type="entry name" value="WH-like_DNA-bd_sf"/>
</dbReference>
<dbReference type="GO" id="GO:0003700">
    <property type="term" value="F:DNA-binding transcription factor activity"/>
    <property type="evidence" value="ECO:0007669"/>
    <property type="project" value="InterPro"/>
</dbReference>
<organism evidence="3 4">
    <name type="scientific">Spirosoma montaniterrae</name>
    <dbReference type="NCBI Taxonomy" id="1178516"/>
    <lineage>
        <taxon>Bacteria</taxon>
        <taxon>Pseudomonadati</taxon>
        <taxon>Bacteroidota</taxon>
        <taxon>Cytophagia</taxon>
        <taxon>Cytophagales</taxon>
        <taxon>Cytophagaceae</taxon>
        <taxon>Spirosoma</taxon>
    </lineage>
</organism>
<keyword evidence="4" id="KW-1185">Reference proteome</keyword>
<gene>
    <name evidence="3" type="ORF">AWR27_16220</name>
</gene>
<dbReference type="EMBL" id="CP014263">
    <property type="protein sequence ID" value="AQG80730.1"/>
    <property type="molecule type" value="Genomic_DNA"/>
</dbReference>
<dbReference type="OrthoDB" id="9810372at2"/>
<dbReference type="PROSITE" id="PS01125">
    <property type="entry name" value="ROK"/>
    <property type="match status" value="1"/>
</dbReference>
<comment type="similarity">
    <text evidence="1">Belongs to the ROK (NagC/XylR) family.</text>
</comment>